<evidence type="ECO:0000313" key="2">
    <source>
        <dbReference type="Proteomes" id="UP000076727"/>
    </source>
</evidence>
<accession>A0A165TQ24</accession>
<dbReference type="EMBL" id="KV429035">
    <property type="protein sequence ID" value="KZT73772.1"/>
    <property type="molecule type" value="Genomic_DNA"/>
</dbReference>
<name>A0A165TQ24_9APHY</name>
<dbReference type="Proteomes" id="UP000076727">
    <property type="component" value="Unassembled WGS sequence"/>
</dbReference>
<keyword evidence="2" id="KW-1185">Reference proteome</keyword>
<evidence type="ECO:0000313" key="1">
    <source>
        <dbReference type="EMBL" id="KZT73772.1"/>
    </source>
</evidence>
<sequence length="52" mass="5877">MEGNGDRRRALRLASSFAFGISTSCREASKFARIRGEQLAVRVRELDADELY</sequence>
<organism evidence="1 2">
    <name type="scientific">Daedalea quercina L-15889</name>
    <dbReference type="NCBI Taxonomy" id="1314783"/>
    <lineage>
        <taxon>Eukaryota</taxon>
        <taxon>Fungi</taxon>
        <taxon>Dikarya</taxon>
        <taxon>Basidiomycota</taxon>
        <taxon>Agaricomycotina</taxon>
        <taxon>Agaricomycetes</taxon>
        <taxon>Polyporales</taxon>
        <taxon>Fomitopsis</taxon>
    </lineage>
</organism>
<dbReference type="AlphaFoldDB" id="A0A165TQ24"/>
<reference evidence="1 2" key="1">
    <citation type="journal article" date="2016" name="Mol. Biol. Evol.">
        <title>Comparative Genomics of Early-Diverging Mushroom-Forming Fungi Provides Insights into the Origins of Lignocellulose Decay Capabilities.</title>
        <authorList>
            <person name="Nagy L.G."/>
            <person name="Riley R."/>
            <person name="Tritt A."/>
            <person name="Adam C."/>
            <person name="Daum C."/>
            <person name="Floudas D."/>
            <person name="Sun H."/>
            <person name="Yadav J.S."/>
            <person name="Pangilinan J."/>
            <person name="Larsson K.H."/>
            <person name="Matsuura K."/>
            <person name="Barry K."/>
            <person name="Labutti K."/>
            <person name="Kuo R."/>
            <person name="Ohm R.A."/>
            <person name="Bhattacharya S.S."/>
            <person name="Shirouzu T."/>
            <person name="Yoshinaga Y."/>
            <person name="Martin F.M."/>
            <person name="Grigoriev I.V."/>
            <person name="Hibbett D.S."/>
        </authorList>
    </citation>
    <scope>NUCLEOTIDE SEQUENCE [LARGE SCALE GENOMIC DNA]</scope>
    <source>
        <strain evidence="1 2">L-15889</strain>
    </source>
</reference>
<proteinExistence type="predicted"/>
<protein>
    <submittedName>
        <fullName evidence="1">Uncharacterized protein</fullName>
    </submittedName>
</protein>
<gene>
    <name evidence="1" type="ORF">DAEQUDRAFT_721232</name>
</gene>
<dbReference type="PROSITE" id="PS51257">
    <property type="entry name" value="PROKAR_LIPOPROTEIN"/>
    <property type="match status" value="1"/>
</dbReference>